<dbReference type="Gene3D" id="3.30.450.70">
    <property type="match status" value="1"/>
</dbReference>
<dbReference type="PANTHER" id="PTHR12403">
    <property type="entry name" value="TRAFFICKING PROTEIN PARTICLE COMPLEX SUBUNIT 2"/>
    <property type="match status" value="1"/>
</dbReference>
<dbReference type="GO" id="GO:0006888">
    <property type="term" value="P:endoplasmic reticulum to Golgi vesicle-mediated transport"/>
    <property type="evidence" value="ECO:0007669"/>
    <property type="project" value="InterPro"/>
</dbReference>
<keyword evidence="3" id="KW-0931">ER-Golgi transport</keyword>
<comment type="subcellular location">
    <subcellularLocation>
        <location evidence="1">Cytoplasm</location>
        <location evidence="1">Perinuclear region</location>
    </subcellularLocation>
</comment>
<name>A0A1J1IAC0_9DIPT</name>
<dbReference type="CDD" id="cd14825">
    <property type="entry name" value="TRAPPC2_sedlin"/>
    <property type="match status" value="1"/>
</dbReference>
<evidence type="ECO:0000313" key="4">
    <source>
        <dbReference type="EMBL" id="CRK97200.1"/>
    </source>
</evidence>
<evidence type="ECO:0000256" key="2">
    <source>
        <dbReference type="ARBA" id="ARBA00006626"/>
    </source>
</evidence>
<proteinExistence type="inferred from homology"/>
<dbReference type="Pfam" id="PF04628">
    <property type="entry name" value="Sedlin_N"/>
    <property type="match status" value="1"/>
</dbReference>
<keyword evidence="5" id="KW-1185">Reference proteome</keyword>
<dbReference type="SUPFAM" id="SSF64356">
    <property type="entry name" value="SNARE-like"/>
    <property type="match status" value="1"/>
</dbReference>
<comment type="similarity">
    <text evidence="2">Belongs to the TRAPP small subunits family. Sedlin subfamily.</text>
</comment>
<evidence type="ECO:0000256" key="3">
    <source>
        <dbReference type="ARBA" id="ARBA00022892"/>
    </source>
</evidence>
<dbReference type="InterPro" id="IPR011012">
    <property type="entry name" value="Longin-like_dom_sf"/>
</dbReference>
<accession>A0A1J1IAC0</accession>
<reference evidence="4 5" key="1">
    <citation type="submission" date="2015-04" db="EMBL/GenBank/DDBJ databases">
        <authorList>
            <person name="Syromyatnikov M.Y."/>
            <person name="Popov V.N."/>
        </authorList>
    </citation>
    <scope>NUCLEOTIDE SEQUENCE [LARGE SCALE GENOMIC DNA]</scope>
</reference>
<dbReference type="STRING" id="568069.A0A1J1IAC0"/>
<evidence type="ECO:0000256" key="1">
    <source>
        <dbReference type="ARBA" id="ARBA00004556"/>
    </source>
</evidence>
<dbReference type="Proteomes" id="UP000183832">
    <property type="component" value="Unassembled WGS sequence"/>
</dbReference>
<dbReference type="OrthoDB" id="10252102at2759"/>
<protein>
    <submittedName>
        <fullName evidence="4">CLUMA_CG010597, isoform A</fullName>
    </submittedName>
</protein>
<organism evidence="4 5">
    <name type="scientific">Clunio marinus</name>
    <dbReference type="NCBI Taxonomy" id="568069"/>
    <lineage>
        <taxon>Eukaryota</taxon>
        <taxon>Metazoa</taxon>
        <taxon>Ecdysozoa</taxon>
        <taxon>Arthropoda</taxon>
        <taxon>Hexapoda</taxon>
        <taxon>Insecta</taxon>
        <taxon>Pterygota</taxon>
        <taxon>Neoptera</taxon>
        <taxon>Endopterygota</taxon>
        <taxon>Diptera</taxon>
        <taxon>Nematocera</taxon>
        <taxon>Chironomoidea</taxon>
        <taxon>Chironomidae</taxon>
        <taxon>Clunio</taxon>
    </lineage>
</organism>
<sequence length="138" mass="16274">MSSSYYFAIVGHNDKPLFEQEFVNSKEVKKEDHRHLNQFIAHAALDLIDEHKWRSNTTYLKNIDKFNQFYVSAFVTASQICFVMVHDTQNDGIKNFFNEIYEIFIKTTLNRFYVINSSITSPQFQKKVELAGKKYLCN</sequence>
<keyword evidence="3" id="KW-0813">Transport</keyword>
<dbReference type="EMBL" id="CVRI01000047">
    <property type="protein sequence ID" value="CRK97200.1"/>
    <property type="molecule type" value="Genomic_DNA"/>
</dbReference>
<dbReference type="GO" id="GO:0048471">
    <property type="term" value="C:perinuclear region of cytoplasm"/>
    <property type="evidence" value="ECO:0007669"/>
    <property type="project" value="UniProtKB-SubCell"/>
</dbReference>
<evidence type="ECO:0000313" key="5">
    <source>
        <dbReference type="Proteomes" id="UP000183832"/>
    </source>
</evidence>
<dbReference type="InterPro" id="IPR006722">
    <property type="entry name" value="Sedlin"/>
</dbReference>
<dbReference type="AlphaFoldDB" id="A0A1J1IAC0"/>
<gene>
    <name evidence="4" type="ORF">CLUMA_CG010597</name>
</gene>